<dbReference type="Proteomes" id="UP000183926">
    <property type="component" value="Unassembled WGS sequence"/>
</dbReference>
<proteinExistence type="predicted"/>
<sequence>MKYVPGRKSDVLDCQWLQKLMSFGLLRAAFRPGAEVCAIRAIVRQREVLLAEQAAWVQRMLKALVQMNIQLSEVLTDVMGMTG</sequence>
<name>A0A1I7GCS0_9PROT</name>
<dbReference type="EMBL" id="FPBL01000002">
    <property type="protein sequence ID" value="SFU46269.1"/>
    <property type="molecule type" value="Genomic_DNA"/>
</dbReference>
<dbReference type="GO" id="GO:0004803">
    <property type="term" value="F:transposase activity"/>
    <property type="evidence" value="ECO:0007669"/>
    <property type="project" value="InterPro"/>
</dbReference>
<dbReference type="Pfam" id="PF01548">
    <property type="entry name" value="DEDD_Tnp_IS110"/>
    <property type="match status" value="1"/>
</dbReference>
<dbReference type="InterPro" id="IPR002525">
    <property type="entry name" value="Transp_IS110-like_N"/>
</dbReference>
<reference evidence="2 3" key="1">
    <citation type="submission" date="2016-10" db="EMBL/GenBank/DDBJ databases">
        <authorList>
            <person name="de Groot N.N."/>
        </authorList>
    </citation>
    <scope>NUCLEOTIDE SEQUENCE [LARGE SCALE GENOMIC DNA]</scope>
    <source>
        <strain evidence="2 3">Nm24</strain>
    </source>
</reference>
<organism evidence="2 3">
    <name type="scientific">Nitrosomonas eutropha</name>
    <dbReference type="NCBI Taxonomy" id="916"/>
    <lineage>
        <taxon>Bacteria</taxon>
        <taxon>Pseudomonadati</taxon>
        <taxon>Pseudomonadota</taxon>
        <taxon>Betaproteobacteria</taxon>
        <taxon>Nitrosomonadales</taxon>
        <taxon>Nitrosomonadaceae</taxon>
        <taxon>Nitrosomonas</taxon>
    </lineage>
</organism>
<dbReference type="GO" id="GO:0003677">
    <property type="term" value="F:DNA binding"/>
    <property type="evidence" value="ECO:0007669"/>
    <property type="project" value="InterPro"/>
</dbReference>
<accession>A0A1I7GCS0</accession>
<evidence type="ECO:0000313" key="3">
    <source>
        <dbReference type="Proteomes" id="UP000183926"/>
    </source>
</evidence>
<feature type="domain" description="Transposase IS110-like N-terminal" evidence="1">
    <location>
        <begin position="3"/>
        <end position="68"/>
    </location>
</feature>
<evidence type="ECO:0000313" key="2">
    <source>
        <dbReference type="EMBL" id="SFU46269.1"/>
    </source>
</evidence>
<protein>
    <recommendedName>
        <fullName evidence="1">Transposase IS110-like N-terminal domain-containing protein</fullName>
    </recommendedName>
</protein>
<evidence type="ECO:0000259" key="1">
    <source>
        <dbReference type="Pfam" id="PF01548"/>
    </source>
</evidence>
<dbReference type="AlphaFoldDB" id="A0A1I7GCS0"/>
<gene>
    <name evidence="2" type="ORF">SAMN05216339_102374</name>
</gene>
<dbReference type="GO" id="GO:0006313">
    <property type="term" value="P:DNA transposition"/>
    <property type="evidence" value="ECO:0007669"/>
    <property type="project" value="InterPro"/>
</dbReference>